<dbReference type="SUPFAM" id="SSF55874">
    <property type="entry name" value="ATPase domain of HSP90 chaperone/DNA topoisomerase II/histidine kinase"/>
    <property type="match status" value="1"/>
</dbReference>
<keyword evidence="11" id="KW-1185">Reference proteome</keyword>
<dbReference type="SUPFAM" id="SSF116734">
    <property type="entry name" value="DNA methylase specificity domain"/>
    <property type="match status" value="1"/>
</dbReference>
<dbReference type="PANTHER" id="PTHR42933">
    <property type="entry name" value="SLR6095 PROTEIN"/>
    <property type="match status" value="1"/>
</dbReference>
<evidence type="ECO:0000256" key="2">
    <source>
        <dbReference type="ARBA" id="ARBA00011900"/>
    </source>
</evidence>
<dbReference type="Gene3D" id="3.30.565.10">
    <property type="entry name" value="Histidine kinase-like ATPase, C-terminal domain"/>
    <property type="match status" value="1"/>
</dbReference>
<comment type="similarity">
    <text evidence="1">Belongs to the N(4)/N(6)-methyltransferase family.</text>
</comment>
<evidence type="ECO:0000313" key="10">
    <source>
        <dbReference type="EMBL" id="TYA55700.1"/>
    </source>
</evidence>
<dbReference type="GO" id="GO:0003677">
    <property type="term" value="F:DNA binding"/>
    <property type="evidence" value="ECO:0007669"/>
    <property type="project" value="UniProtKB-KW"/>
</dbReference>
<dbReference type="InterPro" id="IPR029063">
    <property type="entry name" value="SAM-dependent_MTases_sf"/>
</dbReference>
<dbReference type="InterPro" id="IPR003356">
    <property type="entry name" value="DNA_methylase_A-5"/>
</dbReference>
<proteinExistence type="inferred from homology"/>
<dbReference type="Proteomes" id="UP000324550">
    <property type="component" value="Unassembled WGS sequence"/>
</dbReference>
<evidence type="ECO:0000256" key="7">
    <source>
        <dbReference type="ARBA" id="ARBA00023125"/>
    </source>
</evidence>
<comment type="catalytic activity">
    <reaction evidence="8">
        <text>a 2'-deoxyadenosine in DNA + S-adenosyl-L-methionine = an N(6)-methyl-2'-deoxyadenosine in DNA + S-adenosyl-L-homocysteine + H(+)</text>
        <dbReference type="Rhea" id="RHEA:15197"/>
        <dbReference type="Rhea" id="RHEA-COMP:12418"/>
        <dbReference type="Rhea" id="RHEA-COMP:12419"/>
        <dbReference type="ChEBI" id="CHEBI:15378"/>
        <dbReference type="ChEBI" id="CHEBI:57856"/>
        <dbReference type="ChEBI" id="CHEBI:59789"/>
        <dbReference type="ChEBI" id="CHEBI:90615"/>
        <dbReference type="ChEBI" id="CHEBI:90616"/>
        <dbReference type="EC" id="2.1.1.72"/>
    </reaction>
</comment>
<dbReference type="GO" id="GO:0032259">
    <property type="term" value="P:methylation"/>
    <property type="evidence" value="ECO:0007669"/>
    <property type="project" value="UniProtKB-KW"/>
</dbReference>
<dbReference type="Gene3D" id="3.40.50.150">
    <property type="entry name" value="Vaccinia Virus protein VP39"/>
    <property type="match status" value="1"/>
</dbReference>
<feature type="domain" description="Histidine kinase" evidence="9">
    <location>
        <begin position="577"/>
        <end position="832"/>
    </location>
</feature>
<evidence type="ECO:0000256" key="4">
    <source>
        <dbReference type="ARBA" id="ARBA00022679"/>
    </source>
</evidence>
<protein>
    <recommendedName>
        <fullName evidence="2">site-specific DNA-methyltransferase (adenine-specific)</fullName>
        <ecNumber evidence="2">2.1.1.72</ecNumber>
    </recommendedName>
</protein>
<comment type="caution">
    <text evidence="10">The sequence shown here is derived from an EMBL/GenBank/DDBJ whole genome shotgun (WGS) entry which is preliminary data.</text>
</comment>
<dbReference type="EC" id="2.1.1.72" evidence="2"/>
<dbReference type="Gene3D" id="3.90.220.20">
    <property type="entry name" value="DNA methylase specificity domains"/>
    <property type="match status" value="1"/>
</dbReference>
<sequence>MRDQNYMKIDIVEKISNKVWRCVDLLYQSGRVDTTELVLFLLSAYKDDVFPNFQNKKNYNWFEEFLQRLHDDSFYNKFINVYSDSIKNIHPKAFSEVVHSLYEIDKYQLKNNFSEVFEYLLQKLIDFQGKRSGDSVQPKEISRLVIELANLDSHAKVYNPFAGLASFGIQLKENQEYHGQEINTSTWAIGQLRLKAHNKGYGYSYELGNSIENWNEFQKFDLIVASPPFKMRIPRFSSQHIAGGDSYYDVESFLIDRGIHSLSNNGKLITVFSLSFLFSLGRLVKLKKWLIDNDLIDTIITLPSGLLSNTNIPVCIIIFKTISSRPGYVKFIDASSFYSKNGSRNKILNDPKIIDLVNQDSENEFLRYIRVENIYKNDFDLTVGRYFLREIQGTKLSNFTSLIKGLKAPVNEHMKLVQIRNLKEDVFNGTLTSDELNFSNIKRSNFKIIEESCLLIATQWNTLKPTFFKYTGESIVIPPIVIALRLNEDIINPIFLINEFSAGYIQEQVESYRVGSAQAKLRIKDLGKVVFQLPSMQEQKAKVSGIIELSERLRKIESEKENILSGIHKEETESSTSLSHILGKPLLSIGSSIEIIQNALSSLDPDWKSYLISQKRQFTLVDAFDSISKNVKYIQELADKNTSLVSVSNFELNELHFLKFLSEFIKDEKKSLNNNITLELDIHEDVKEQMDNQVLIKGNPQKLRIVLINLLDNAKNHAFTNKQRPNKINIEILPFTGNVQEASYYNYDIDGRKSYVEVRVSNTGSSFPKDFTLKDYARKNFSAGKTRNKGLGGYEVNEILKAHNEGKNALNIVSNKENSEYSTTVSFIIPIL</sequence>
<accession>A0A5D0GAM8</accession>
<evidence type="ECO:0000256" key="3">
    <source>
        <dbReference type="ARBA" id="ARBA00022603"/>
    </source>
</evidence>
<keyword evidence="4" id="KW-0808">Transferase</keyword>
<evidence type="ECO:0000313" key="11">
    <source>
        <dbReference type="Proteomes" id="UP000324550"/>
    </source>
</evidence>
<evidence type="ECO:0000256" key="1">
    <source>
        <dbReference type="ARBA" id="ARBA00006594"/>
    </source>
</evidence>
<evidence type="ECO:0000259" key="9">
    <source>
        <dbReference type="PROSITE" id="PS50109"/>
    </source>
</evidence>
<dbReference type="PANTHER" id="PTHR42933:SF1">
    <property type="entry name" value="SITE-SPECIFIC DNA-METHYLTRANSFERASE (ADENINE-SPECIFIC)"/>
    <property type="match status" value="1"/>
</dbReference>
<keyword evidence="7" id="KW-0238">DNA-binding</keyword>
<dbReference type="InterPro" id="IPR044946">
    <property type="entry name" value="Restrct_endonuc_typeI_TRD_sf"/>
</dbReference>
<dbReference type="EMBL" id="VSFC01000033">
    <property type="protein sequence ID" value="TYA55700.1"/>
    <property type="molecule type" value="Genomic_DNA"/>
</dbReference>
<dbReference type="InterPro" id="IPR051537">
    <property type="entry name" value="DNA_Adenine_Mtase"/>
</dbReference>
<dbReference type="SUPFAM" id="SSF53335">
    <property type="entry name" value="S-adenosyl-L-methionine-dependent methyltransferases"/>
    <property type="match status" value="1"/>
</dbReference>
<dbReference type="AlphaFoldDB" id="A0A5D0GAM8"/>
<reference evidence="10 11" key="1">
    <citation type="submission" date="2019-08" db="EMBL/GenBank/DDBJ databases">
        <title>Formosa sediminis sp. nov., isolated from marine sediment.</title>
        <authorList>
            <person name="Cao W.R."/>
        </authorList>
    </citation>
    <scope>NUCLEOTIDE SEQUENCE [LARGE SCALE GENOMIC DNA]</scope>
    <source>
        <strain evidence="10 11">1494</strain>
    </source>
</reference>
<dbReference type="GO" id="GO:0009307">
    <property type="term" value="P:DNA restriction-modification system"/>
    <property type="evidence" value="ECO:0007669"/>
    <property type="project" value="UniProtKB-KW"/>
</dbReference>
<organism evidence="10 11">
    <name type="scientific">Formosa maritima</name>
    <dbReference type="NCBI Taxonomy" id="2592046"/>
    <lineage>
        <taxon>Bacteria</taxon>
        <taxon>Pseudomonadati</taxon>
        <taxon>Bacteroidota</taxon>
        <taxon>Flavobacteriia</taxon>
        <taxon>Flavobacteriales</taxon>
        <taxon>Flavobacteriaceae</taxon>
        <taxon>Formosa</taxon>
    </lineage>
</organism>
<gene>
    <name evidence="10" type="ORF">FVF61_07230</name>
</gene>
<dbReference type="InterPro" id="IPR036890">
    <property type="entry name" value="HATPase_C_sf"/>
</dbReference>
<keyword evidence="3 10" id="KW-0489">Methyltransferase</keyword>
<dbReference type="InterPro" id="IPR005467">
    <property type="entry name" value="His_kinase_dom"/>
</dbReference>
<keyword evidence="6" id="KW-0680">Restriction system</keyword>
<evidence type="ECO:0000256" key="5">
    <source>
        <dbReference type="ARBA" id="ARBA00022691"/>
    </source>
</evidence>
<evidence type="ECO:0000256" key="6">
    <source>
        <dbReference type="ARBA" id="ARBA00022747"/>
    </source>
</evidence>
<dbReference type="Pfam" id="PF02384">
    <property type="entry name" value="N6_Mtase"/>
    <property type="match status" value="1"/>
</dbReference>
<name>A0A5D0GAM8_9FLAO</name>
<dbReference type="GO" id="GO:0008170">
    <property type="term" value="F:N-methyltransferase activity"/>
    <property type="evidence" value="ECO:0007669"/>
    <property type="project" value="InterPro"/>
</dbReference>
<evidence type="ECO:0000256" key="8">
    <source>
        <dbReference type="ARBA" id="ARBA00047942"/>
    </source>
</evidence>
<dbReference type="PROSITE" id="PS50109">
    <property type="entry name" value="HIS_KIN"/>
    <property type="match status" value="1"/>
</dbReference>
<keyword evidence="5" id="KW-0949">S-adenosyl-L-methionine</keyword>
<dbReference type="RefSeq" id="WP_148454842.1">
    <property type="nucleotide sequence ID" value="NZ_VSFC01000033.1"/>
</dbReference>
<dbReference type="PRINTS" id="PR00507">
    <property type="entry name" value="N12N6MTFRASE"/>
</dbReference>
<dbReference type="GO" id="GO:0009007">
    <property type="term" value="F:site-specific DNA-methyltransferase (adenine-specific) activity"/>
    <property type="evidence" value="ECO:0007669"/>
    <property type="project" value="UniProtKB-EC"/>
</dbReference>